<keyword evidence="2" id="KW-0732">Signal</keyword>
<dbReference type="AlphaFoldDB" id="A0AAW8R4B4"/>
<dbReference type="NCBIfam" id="NF041927">
    <property type="entry name" value="Xrt_dep_XDP1"/>
    <property type="match status" value="1"/>
</dbReference>
<organism evidence="3 4">
    <name type="scientific">Brumicola blandensis</name>
    <dbReference type="NCBI Taxonomy" id="3075611"/>
    <lineage>
        <taxon>Bacteria</taxon>
        <taxon>Pseudomonadati</taxon>
        <taxon>Pseudomonadota</taxon>
        <taxon>Gammaproteobacteria</taxon>
        <taxon>Alteromonadales</taxon>
        <taxon>Alteromonadaceae</taxon>
        <taxon>Brumicola</taxon>
    </lineage>
</organism>
<accession>A0AAW8R4B4</accession>
<keyword evidence="4" id="KW-1185">Reference proteome</keyword>
<evidence type="ECO:0000256" key="1">
    <source>
        <dbReference type="SAM" id="Phobius"/>
    </source>
</evidence>
<sequence>MTLKKLGFLIALTSISATSFASSQYASVDPAWDFRASSNDTNSHFSSPSDFGNINPFGTNNQLNGSVNGIDLSITAWSSSLHNNVSSCKDSQGQDLCIQSVELTRYSTGLGVINGDERDDTPNHSVDNNNQDYDMVLLSFSEKVNISNLYTGWNYAYTDADGSNESRTQGGAGASIMAYTGGSITGNLPFSTTDTWESITHQGWNLLDADTTRNGRVRSSGQNLDVLPVTSSGVYSKFWLVGAAHSVLRNAGHITDHIKIAGVDFVKQNTPNVPANAPGILALFGAGVLFLLKRKK</sequence>
<keyword evidence="1" id="KW-0812">Transmembrane</keyword>
<comment type="caution">
    <text evidence="3">The sequence shown here is derived from an EMBL/GenBank/DDBJ whole genome shotgun (WGS) entry which is preliminary data.</text>
</comment>
<evidence type="ECO:0000313" key="3">
    <source>
        <dbReference type="EMBL" id="MDT0583884.1"/>
    </source>
</evidence>
<keyword evidence="1" id="KW-1133">Transmembrane helix</keyword>
<dbReference type="RefSeq" id="WP_311362659.1">
    <property type="nucleotide sequence ID" value="NZ_JAVRIE010000007.1"/>
</dbReference>
<keyword evidence="1" id="KW-0472">Membrane</keyword>
<evidence type="ECO:0000313" key="4">
    <source>
        <dbReference type="Proteomes" id="UP001249020"/>
    </source>
</evidence>
<reference evidence="3 4" key="1">
    <citation type="submission" date="2023-09" db="EMBL/GenBank/DDBJ databases">
        <authorList>
            <person name="Rey-Velasco X."/>
        </authorList>
    </citation>
    <scope>NUCLEOTIDE SEQUENCE [LARGE SCALE GENOMIC DNA]</scope>
    <source>
        <strain evidence="3 4">W409</strain>
    </source>
</reference>
<dbReference type="Proteomes" id="UP001249020">
    <property type="component" value="Unassembled WGS sequence"/>
</dbReference>
<protein>
    <submittedName>
        <fullName evidence="3">Exosortase-dependent surface protein XDP1</fullName>
    </submittedName>
</protein>
<gene>
    <name evidence="3" type="primary">xdp1</name>
    <name evidence="3" type="ORF">RM544_15135</name>
</gene>
<proteinExistence type="predicted"/>
<feature type="signal peptide" evidence="2">
    <location>
        <begin position="1"/>
        <end position="21"/>
    </location>
</feature>
<dbReference type="EMBL" id="JAVRIE010000007">
    <property type="protein sequence ID" value="MDT0583884.1"/>
    <property type="molecule type" value="Genomic_DNA"/>
</dbReference>
<evidence type="ECO:0000256" key="2">
    <source>
        <dbReference type="SAM" id="SignalP"/>
    </source>
</evidence>
<name>A0AAW8R4B4_9ALTE</name>
<feature type="transmembrane region" description="Helical" evidence="1">
    <location>
        <begin position="275"/>
        <end position="292"/>
    </location>
</feature>
<feature type="chain" id="PRO_5044004219" evidence="2">
    <location>
        <begin position="22"/>
        <end position="296"/>
    </location>
</feature>
<dbReference type="InterPro" id="IPR049672">
    <property type="entry name" value="Xrt_dep_XDP1"/>
</dbReference>